<feature type="transmembrane region" description="Helical" evidence="6">
    <location>
        <begin position="467"/>
        <end position="484"/>
    </location>
</feature>
<proteinExistence type="predicted"/>
<dbReference type="Proteomes" id="UP001201812">
    <property type="component" value="Unassembled WGS sequence"/>
</dbReference>
<reference evidence="8" key="1">
    <citation type="submission" date="2022-01" db="EMBL/GenBank/DDBJ databases">
        <title>Genome Sequence Resource for Two Populations of Ditylenchus destructor, the Migratory Endoparasitic Phytonematode.</title>
        <authorList>
            <person name="Zhang H."/>
            <person name="Lin R."/>
            <person name="Xie B."/>
        </authorList>
    </citation>
    <scope>NUCLEOTIDE SEQUENCE</scope>
    <source>
        <strain evidence="8">BazhouSP</strain>
    </source>
</reference>
<dbReference type="GO" id="GO:0016020">
    <property type="term" value="C:membrane"/>
    <property type="evidence" value="ECO:0007669"/>
    <property type="project" value="UniProtKB-SubCell"/>
</dbReference>
<dbReference type="EMBL" id="JAKKPZ010000224">
    <property type="protein sequence ID" value="KAI1698309.1"/>
    <property type="molecule type" value="Genomic_DNA"/>
</dbReference>
<name>A0AAD4QYP3_9BILA</name>
<keyword evidence="4 6" id="KW-0472">Membrane</keyword>
<evidence type="ECO:0000256" key="5">
    <source>
        <dbReference type="SAM" id="MobiDB-lite"/>
    </source>
</evidence>
<feature type="transmembrane region" description="Helical" evidence="6">
    <location>
        <begin position="178"/>
        <end position="195"/>
    </location>
</feature>
<feature type="domain" description="Major facilitator superfamily (MFS) profile" evidence="7">
    <location>
        <begin position="59"/>
        <end position="489"/>
    </location>
</feature>
<dbReference type="InterPro" id="IPR005828">
    <property type="entry name" value="MFS_sugar_transport-like"/>
</dbReference>
<dbReference type="AlphaFoldDB" id="A0AAD4QYP3"/>
<dbReference type="InterPro" id="IPR020846">
    <property type="entry name" value="MFS_dom"/>
</dbReference>
<dbReference type="InterPro" id="IPR036259">
    <property type="entry name" value="MFS_trans_sf"/>
</dbReference>
<feature type="transmembrane region" description="Helical" evidence="6">
    <location>
        <begin position="384"/>
        <end position="402"/>
    </location>
</feature>
<dbReference type="GO" id="GO:0022857">
    <property type="term" value="F:transmembrane transporter activity"/>
    <property type="evidence" value="ECO:0007669"/>
    <property type="project" value="InterPro"/>
</dbReference>
<comment type="caution">
    <text evidence="8">The sequence shown here is derived from an EMBL/GenBank/DDBJ whole genome shotgun (WGS) entry which is preliminary data.</text>
</comment>
<evidence type="ECO:0000256" key="1">
    <source>
        <dbReference type="ARBA" id="ARBA00004141"/>
    </source>
</evidence>
<feature type="region of interest" description="Disordered" evidence="5">
    <location>
        <begin position="1"/>
        <end position="22"/>
    </location>
</feature>
<evidence type="ECO:0000313" key="8">
    <source>
        <dbReference type="EMBL" id="KAI1698309.1"/>
    </source>
</evidence>
<keyword evidence="3 6" id="KW-1133">Transmembrane helix</keyword>
<sequence>MRHSSTDISQNESSSASDVPIILHDTESNDSDESFELAKDENMTPDQVLSRMGSSNIYVLSIWIMMGFVWGLSALPMMVSAFLVGDLCVTPSSGVNGNTSEACELQEGSLVKEFNLVGERAHLGDYSTSGFLFGIVIGNSFLSILSDAKGRRLVLLWSMAMMGVLGCASSFAPDIYSFILLRFLQGIFVAACESIPAKLRSYTALVFGLMWVSGYCAVGPIVYWVPNWHHLMLVTSLPLIFFAGIYYSVVPESFHYLVSRGQVKDVAKWLDSANRGRIYGSKIVLDAAEFCENSQRLAKMEKDKKVDPSKTGLIHELLNSRLLSMYTLVMTYLWTCDTFIYYVLSLFSTQLAGDRYTNYALMGLIEIPAYAVSSILLNRFGRRLFVSLCHLLAAVSFFTVYFCDNPQISLMMWLLGKFAISSAFTSLFVYASEVFPTVTRNGCIGICSVVSRLGGSFAPMVGTVMPTFFFGLCASIAAAMTLVLPETLNRELPDSTEQMRAGNRNAATTCRHRRKSDVILVH</sequence>
<feature type="transmembrane region" description="Helical" evidence="6">
    <location>
        <begin position="231"/>
        <end position="250"/>
    </location>
</feature>
<evidence type="ECO:0000256" key="4">
    <source>
        <dbReference type="ARBA" id="ARBA00023136"/>
    </source>
</evidence>
<feature type="transmembrane region" description="Helical" evidence="6">
    <location>
        <begin position="323"/>
        <end position="344"/>
    </location>
</feature>
<keyword evidence="9" id="KW-1185">Reference proteome</keyword>
<feature type="transmembrane region" description="Helical" evidence="6">
    <location>
        <begin position="202"/>
        <end position="225"/>
    </location>
</feature>
<organism evidence="8 9">
    <name type="scientific">Ditylenchus destructor</name>
    <dbReference type="NCBI Taxonomy" id="166010"/>
    <lineage>
        <taxon>Eukaryota</taxon>
        <taxon>Metazoa</taxon>
        <taxon>Ecdysozoa</taxon>
        <taxon>Nematoda</taxon>
        <taxon>Chromadorea</taxon>
        <taxon>Rhabditida</taxon>
        <taxon>Tylenchina</taxon>
        <taxon>Tylenchomorpha</taxon>
        <taxon>Sphaerularioidea</taxon>
        <taxon>Anguinidae</taxon>
        <taxon>Anguininae</taxon>
        <taxon>Ditylenchus</taxon>
    </lineage>
</organism>
<dbReference type="PROSITE" id="PS50850">
    <property type="entry name" value="MFS"/>
    <property type="match status" value="1"/>
</dbReference>
<evidence type="ECO:0000259" key="7">
    <source>
        <dbReference type="PROSITE" id="PS50850"/>
    </source>
</evidence>
<feature type="transmembrane region" description="Helical" evidence="6">
    <location>
        <begin position="57"/>
        <end position="84"/>
    </location>
</feature>
<dbReference type="Pfam" id="PF00083">
    <property type="entry name" value="Sugar_tr"/>
    <property type="match status" value="1"/>
</dbReference>
<feature type="transmembrane region" description="Helical" evidence="6">
    <location>
        <begin position="408"/>
        <end position="430"/>
    </location>
</feature>
<keyword evidence="2 6" id="KW-0812">Transmembrane</keyword>
<evidence type="ECO:0000256" key="6">
    <source>
        <dbReference type="SAM" id="Phobius"/>
    </source>
</evidence>
<feature type="compositionally biased region" description="Polar residues" evidence="5">
    <location>
        <begin position="1"/>
        <end position="17"/>
    </location>
</feature>
<evidence type="ECO:0000313" key="9">
    <source>
        <dbReference type="Proteomes" id="UP001201812"/>
    </source>
</evidence>
<dbReference type="PANTHER" id="PTHR24064">
    <property type="entry name" value="SOLUTE CARRIER FAMILY 22 MEMBER"/>
    <property type="match status" value="1"/>
</dbReference>
<accession>A0AAD4QYP3</accession>
<dbReference type="SUPFAM" id="SSF103473">
    <property type="entry name" value="MFS general substrate transporter"/>
    <property type="match status" value="1"/>
</dbReference>
<evidence type="ECO:0000256" key="2">
    <source>
        <dbReference type="ARBA" id="ARBA00022692"/>
    </source>
</evidence>
<comment type="subcellular location">
    <subcellularLocation>
        <location evidence="1">Membrane</location>
        <topology evidence="1">Multi-pass membrane protein</topology>
    </subcellularLocation>
</comment>
<protein>
    <submittedName>
        <fullName evidence="8">Major facilitator superfamily domain-containing protein</fullName>
    </submittedName>
</protein>
<feature type="transmembrane region" description="Helical" evidence="6">
    <location>
        <begin position="126"/>
        <end position="146"/>
    </location>
</feature>
<evidence type="ECO:0000256" key="3">
    <source>
        <dbReference type="ARBA" id="ARBA00022989"/>
    </source>
</evidence>
<feature type="transmembrane region" description="Helical" evidence="6">
    <location>
        <begin position="356"/>
        <end position="377"/>
    </location>
</feature>
<dbReference type="Gene3D" id="1.20.1250.20">
    <property type="entry name" value="MFS general substrate transporter like domains"/>
    <property type="match status" value="1"/>
</dbReference>
<gene>
    <name evidence="8" type="ORF">DdX_17980</name>
</gene>
<feature type="transmembrane region" description="Helical" evidence="6">
    <location>
        <begin position="153"/>
        <end position="172"/>
    </location>
</feature>